<sequence length="73" mass="8158">MSSYDSRVQLTSKSSVIYKFLVHADSPQGARVKVQNHLRKLGDFDFSEICISSMEVRGDVLLLNPDGTKCLII</sequence>
<gene>
    <name evidence="1" type="ORF">DET57_11490</name>
</gene>
<dbReference type="AlphaFoldDB" id="A0A318FH95"/>
<evidence type="ECO:0000313" key="2">
    <source>
        <dbReference type="Proteomes" id="UP000247485"/>
    </source>
</evidence>
<proteinExistence type="predicted"/>
<accession>A0A318FH95</accession>
<evidence type="ECO:0000313" key="1">
    <source>
        <dbReference type="EMBL" id="PXW42098.1"/>
    </source>
</evidence>
<name>A0A318FH95_KLEOX</name>
<reference evidence="1 2" key="1">
    <citation type="submission" date="2018-05" db="EMBL/GenBank/DDBJ databases">
        <title>Freshwater and sediment microbial communities from various areas in North America, analyzing microbe dynamics in response to fracking.</title>
        <authorList>
            <person name="Lamendella R."/>
        </authorList>
    </citation>
    <scope>NUCLEOTIDE SEQUENCE [LARGE SCALE GENOMIC DNA]</scope>
    <source>
        <strain evidence="1 2">67</strain>
    </source>
</reference>
<organism evidence="1 2">
    <name type="scientific">Klebsiella oxytoca</name>
    <dbReference type="NCBI Taxonomy" id="571"/>
    <lineage>
        <taxon>Bacteria</taxon>
        <taxon>Pseudomonadati</taxon>
        <taxon>Pseudomonadota</taxon>
        <taxon>Gammaproteobacteria</taxon>
        <taxon>Enterobacterales</taxon>
        <taxon>Enterobacteriaceae</taxon>
        <taxon>Klebsiella/Raoultella group</taxon>
        <taxon>Klebsiella</taxon>
    </lineage>
</organism>
<dbReference type="Proteomes" id="UP000247485">
    <property type="component" value="Unassembled WGS sequence"/>
</dbReference>
<comment type="caution">
    <text evidence="1">The sequence shown here is derived from an EMBL/GenBank/DDBJ whole genome shotgun (WGS) entry which is preliminary data.</text>
</comment>
<dbReference type="EMBL" id="QJJG01000014">
    <property type="protein sequence ID" value="PXW42098.1"/>
    <property type="molecule type" value="Genomic_DNA"/>
</dbReference>
<protein>
    <submittedName>
        <fullName evidence="1">Uncharacterized protein</fullName>
    </submittedName>
</protein>